<dbReference type="OrthoDB" id="1668230at2759"/>
<dbReference type="GO" id="GO:0004672">
    <property type="term" value="F:protein kinase activity"/>
    <property type="evidence" value="ECO:0007669"/>
    <property type="project" value="InterPro"/>
</dbReference>
<sequence length="137" mass="15619">MREATHIIRRVHERRVLVADIATRNFLLEEDLSLRMCDFTESIIVSNDENMADFVSEECVSAKSDIARFGSMYEVISGSRCQFYIIPEIESDLDDDPETKAFKAWPTADKLPSTNYVFLGDIIRRISYDAGSLSRLG</sequence>
<dbReference type="EMBL" id="CH476607">
    <property type="protein sequence ID" value="EAU30510.1"/>
    <property type="molecule type" value="Genomic_DNA"/>
</dbReference>
<dbReference type="HOGENOM" id="CLU_1864714_0_0_1"/>
<evidence type="ECO:0000313" key="3">
    <source>
        <dbReference type="Proteomes" id="UP000007963"/>
    </source>
</evidence>
<feature type="domain" description="Protein kinase" evidence="1">
    <location>
        <begin position="1"/>
        <end position="137"/>
    </location>
</feature>
<organism evidence="2 3">
    <name type="scientific">Aspergillus terreus (strain NIH 2624 / FGSC A1156)</name>
    <dbReference type="NCBI Taxonomy" id="341663"/>
    <lineage>
        <taxon>Eukaryota</taxon>
        <taxon>Fungi</taxon>
        <taxon>Dikarya</taxon>
        <taxon>Ascomycota</taxon>
        <taxon>Pezizomycotina</taxon>
        <taxon>Eurotiomycetes</taxon>
        <taxon>Eurotiomycetidae</taxon>
        <taxon>Eurotiales</taxon>
        <taxon>Aspergillaceae</taxon>
        <taxon>Aspergillus</taxon>
        <taxon>Aspergillus subgen. Circumdati</taxon>
    </lineage>
</organism>
<dbReference type="PROSITE" id="PS50011">
    <property type="entry name" value="PROTEIN_KINASE_DOM"/>
    <property type="match status" value="1"/>
</dbReference>
<dbReference type="AlphaFoldDB" id="Q0CAB1"/>
<proteinExistence type="predicted"/>
<dbReference type="Proteomes" id="UP000007963">
    <property type="component" value="Unassembled WGS sequence"/>
</dbReference>
<dbReference type="InterPro" id="IPR011009">
    <property type="entry name" value="Kinase-like_dom_sf"/>
</dbReference>
<dbReference type="InterPro" id="IPR000719">
    <property type="entry name" value="Prot_kinase_dom"/>
</dbReference>
<reference evidence="3" key="1">
    <citation type="submission" date="2005-09" db="EMBL/GenBank/DDBJ databases">
        <title>Annotation of the Aspergillus terreus NIH2624 genome.</title>
        <authorList>
            <person name="Birren B.W."/>
            <person name="Lander E.S."/>
            <person name="Galagan J.E."/>
            <person name="Nusbaum C."/>
            <person name="Devon K."/>
            <person name="Henn M."/>
            <person name="Ma L.-J."/>
            <person name="Jaffe D.B."/>
            <person name="Butler J."/>
            <person name="Alvarez P."/>
            <person name="Gnerre S."/>
            <person name="Grabherr M."/>
            <person name="Kleber M."/>
            <person name="Mauceli E.W."/>
            <person name="Brockman W."/>
            <person name="Rounsley S."/>
            <person name="Young S.K."/>
            <person name="LaButti K."/>
            <person name="Pushparaj V."/>
            <person name="DeCaprio D."/>
            <person name="Crawford M."/>
            <person name="Koehrsen M."/>
            <person name="Engels R."/>
            <person name="Montgomery P."/>
            <person name="Pearson M."/>
            <person name="Howarth C."/>
            <person name="Larson L."/>
            <person name="Luoma S."/>
            <person name="White J."/>
            <person name="Alvarado L."/>
            <person name="Kodira C.D."/>
            <person name="Zeng Q."/>
            <person name="Oleary S."/>
            <person name="Yandava C."/>
            <person name="Denning D.W."/>
            <person name="Nierman W.C."/>
            <person name="Milne T."/>
            <person name="Madden K."/>
        </authorList>
    </citation>
    <scope>NUCLEOTIDE SEQUENCE [LARGE SCALE GENOMIC DNA]</scope>
    <source>
        <strain evidence="3">NIH 2624 / FGSC A1156</strain>
    </source>
</reference>
<gene>
    <name evidence="2" type="ORF">ATEG_09373</name>
</gene>
<protein>
    <recommendedName>
        <fullName evidence="1">Protein kinase domain-containing protein</fullName>
    </recommendedName>
</protein>
<evidence type="ECO:0000313" key="2">
    <source>
        <dbReference type="EMBL" id="EAU30510.1"/>
    </source>
</evidence>
<dbReference type="OMA" id="MREATHI"/>
<evidence type="ECO:0000259" key="1">
    <source>
        <dbReference type="PROSITE" id="PS50011"/>
    </source>
</evidence>
<dbReference type="VEuPathDB" id="FungiDB:ATEG_09373"/>
<dbReference type="GeneID" id="4353819"/>
<accession>Q0CAB1</accession>
<dbReference type="STRING" id="341663.Q0CAB1"/>
<dbReference type="RefSeq" id="XP_001217995.1">
    <property type="nucleotide sequence ID" value="XM_001217994.1"/>
</dbReference>
<dbReference type="Gene3D" id="1.10.510.10">
    <property type="entry name" value="Transferase(Phosphotransferase) domain 1"/>
    <property type="match status" value="1"/>
</dbReference>
<dbReference type="SUPFAM" id="SSF56112">
    <property type="entry name" value="Protein kinase-like (PK-like)"/>
    <property type="match status" value="1"/>
</dbReference>
<name>Q0CAB1_ASPTN</name>
<dbReference type="GO" id="GO:0005524">
    <property type="term" value="F:ATP binding"/>
    <property type="evidence" value="ECO:0007669"/>
    <property type="project" value="InterPro"/>
</dbReference>